<evidence type="ECO:0000259" key="2">
    <source>
        <dbReference type="PROSITE" id="PS50878"/>
    </source>
</evidence>
<dbReference type="InterPro" id="IPR043502">
    <property type="entry name" value="DNA/RNA_pol_sf"/>
</dbReference>
<organism evidence="3 4">
    <name type="scientific">Bacteroides xylanisolvens</name>
    <dbReference type="NCBI Taxonomy" id="371601"/>
    <lineage>
        <taxon>Bacteria</taxon>
        <taxon>Pseudomonadati</taxon>
        <taxon>Bacteroidota</taxon>
        <taxon>Bacteroidia</taxon>
        <taxon>Bacteroidales</taxon>
        <taxon>Bacteroidaceae</taxon>
        <taxon>Bacteroides</taxon>
    </lineage>
</organism>
<dbReference type="Proteomes" id="UP000283369">
    <property type="component" value="Unassembled WGS sequence"/>
</dbReference>
<dbReference type="SUPFAM" id="SSF56672">
    <property type="entry name" value="DNA/RNA polymerases"/>
    <property type="match status" value="1"/>
</dbReference>
<evidence type="ECO:0000256" key="1">
    <source>
        <dbReference type="ARBA" id="ARBA00034120"/>
    </source>
</evidence>
<dbReference type="RefSeq" id="WP_117809696.1">
    <property type="nucleotide sequence ID" value="NZ_JAQCUV010000113.1"/>
</dbReference>
<dbReference type="EMBL" id="QRYV01000021">
    <property type="protein sequence ID" value="RGV14895.1"/>
    <property type="molecule type" value="Genomic_DNA"/>
</dbReference>
<feature type="domain" description="Reverse transcriptase" evidence="2">
    <location>
        <begin position="52"/>
        <end position="316"/>
    </location>
</feature>
<comment type="caution">
    <text evidence="3">The sequence shown here is derived from an EMBL/GenBank/DDBJ whole genome shotgun (WGS) entry which is preliminary data.</text>
</comment>
<protein>
    <recommendedName>
        <fullName evidence="2">Reverse transcriptase domain-containing protein</fullName>
    </recommendedName>
</protein>
<comment type="similarity">
    <text evidence="1">Belongs to the bacterial reverse transcriptase family.</text>
</comment>
<dbReference type="PANTHER" id="PTHR34047:SF8">
    <property type="entry name" value="PROTEIN YKFC"/>
    <property type="match status" value="1"/>
</dbReference>
<dbReference type="InterPro" id="IPR000477">
    <property type="entry name" value="RT_dom"/>
</dbReference>
<name>A0A412VYI7_9BACE</name>
<evidence type="ECO:0000313" key="3">
    <source>
        <dbReference type="EMBL" id="RGV14895.1"/>
    </source>
</evidence>
<dbReference type="CDD" id="cd01646">
    <property type="entry name" value="RT_Bac_retron_I"/>
    <property type="match status" value="1"/>
</dbReference>
<proteinExistence type="inferred from homology"/>
<gene>
    <name evidence="3" type="ORF">DWW25_10195</name>
</gene>
<dbReference type="Pfam" id="PF00078">
    <property type="entry name" value="RVT_1"/>
    <property type="match status" value="1"/>
</dbReference>
<dbReference type="AlphaFoldDB" id="A0A412VYI7"/>
<reference evidence="3 4" key="1">
    <citation type="submission" date="2018-08" db="EMBL/GenBank/DDBJ databases">
        <title>A genome reference for cultivated species of the human gut microbiota.</title>
        <authorList>
            <person name="Zou Y."/>
            <person name="Xue W."/>
            <person name="Luo G."/>
        </authorList>
    </citation>
    <scope>NUCLEOTIDE SEQUENCE [LARGE SCALE GENOMIC DNA]</scope>
    <source>
        <strain evidence="3 4">AF14-7</strain>
    </source>
</reference>
<sequence length="501" mass="58582">MKKILELSHTKAFDFLLQGACYSTITLPIYFDFSNILDFVKTKIGSKDFSVCLKDKNVFPSDFDNVNYHLLMNKDGRYAYRPLQLANPYLYYFLAREITKYDNWELLKKRFGEFENRNCEVVSIPQINDDKDENITATSIKSWWEHIEQRSIELSLEYKYIFVTDITNCYGSIYTHSISWALHGIEYAKEHKKEKNLGKLIDTYIMGMQYKQTNGIPQGGVLFDFIAEMVLGYSDLLLYEELQRIGIADYKILRYRDDYRIFSNSKEELEKIAMTLQTTLAKLNFQLNSSKTKLSEDIIENSVKADKLFYIANLPIYKGEETVFNTLQQELLYILCLSKQYPNSGTISKLLTIFLKRISAKEHLLENVGVLSAIVVEIAMNSPKVYSLTVSIISNLINHLDTTEKREAMAKNICNKFSRLPNIGYLQLWMQRITFQMHTSMGYTEPLCEIVENKPNVQIWNNEWLKDEYTAEFPLYSMCTNWLRDTFTPIINIDEVSIFDY</sequence>
<dbReference type="PANTHER" id="PTHR34047">
    <property type="entry name" value="NUCLEAR INTRON MATURASE 1, MITOCHONDRIAL-RELATED"/>
    <property type="match status" value="1"/>
</dbReference>
<accession>A0A412VYI7</accession>
<dbReference type="InterPro" id="IPR051083">
    <property type="entry name" value="GrpII_Intron_Splice-Mob/Def"/>
</dbReference>
<dbReference type="PROSITE" id="PS50878">
    <property type="entry name" value="RT_POL"/>
    <property type="match status" value="1"/>
</dbReference>
<evidence type="ECO:0000313" key="4">
    <source>
        <dbReference type="Proteomes" id="UP000283369"/>
    </source>
</evidence>